<dbReference type="STRING" id="685588.A0A067SXZ6"/>
<dbReference type="InterPro" id="IPR036291">
    <property type="entry name" value="NAD(P)-bd_dom_sf"/>
</dbReference>
<reference evidence="2" key="1">
    <citation type="journal article" date="2014" name="Proc. Natl. Acad. Sci. U.S.A.">
        <title>Extensive sampling of basidiomycete genomes demonstrates inadequacy of the white-rot/brown-rot paradigm for wood decay fungi.</title>
        <authorList>
            <person name="Riley R."/>
            <person name="Salamov A.A."/>
            <person name="Brown D.W."/>
            <person name="Nagy L.G."/>
            <person name="Floudas D."/>
            <person name="Held B.W."/>
            <person name="Levasseur A."/>
            <person name="Lombard V."/>
            <person name="Morin E."/>
            <person name="Otillar R."/>
            <person name="Lindquist E.A."/>
            <person name="Sun H."/>
            <person name="LaButti K.M."/>
            <person name="Schmutz J."/>
            <person name="Jabbour D."/>
            <person name="Luo H."/>
            <person name="Baker S.E."/>
            <person name="Pisabarro A.G."/>
            <person name="Walton J.D."/>
            <person name="Blanchette R.A."/>
            <person name="Henrissat B."/>
            <person name="Martin F."/>
            <person name="Cullen D."/>
            <person name="Hibbett D.S."/>
            <person name="Grigoriev I.V."/>
        </authorList>
    </citation>
    <scope>NUCLEOTIDE SEQUENCE [LARGE SCALE GENOMIC DNA]</scope>
    <source>
        <strain evidence="2">CBS 339.88</strain>
    </source>
</reference>
<organism evidence="1 2">
    <name type="scientific">Galerina marginata (strain CBS 339.88)</name>
    <dbReference type="NCBI Taxonomy" id="685588"/>
    <lineage>
        <taxon>Eukaryota</taxon>
        <taxon>Fungi</taxon>
        <taxon>Dikarya</taxon>
        <taxon>Basidiomycota</taxon>
        <taxon>Agaricomycotina</taxon>
        <taxon>Agaricomycetes</taxon>
        <taxon>Agaricomycetidae</taxon>
        <taxon>Agaricales</taxon>
        <taxon>Agaricineae</taxon>
        <taxon>Strophariaceae</taxon>
        <taxon>Galerina</taxon>
    </lineage>
</organism>
<dbReference type="InterPro" id="IPR002347">
    <property type="entry name" value="SDR_fam"/>
</dbReference>
<gene>
    <name evidence="1" type="ORF">GALMADRAFT_254011</name>
</gene>
<dbReference type="OrthoDB" id="5399006at2759"/>
<evidence type="ECO:0000313" key="1">
    <source>
        <dbReference type="EMBL" id="KDR71633.1"/>
    </source>
</evidence>
<evidence type="ECO:0008006" key="3">
    <source>
        <dbReference type="Google" id="ProtNLM"/>
    </source>
</evidence>
<dbReference type="Pfam" id="PF00106">
    <property type="entry name" value="adh_short"/>
    <property type="match status" value="1"/>
</dbReference>
<dbReference type="Proteomes" id="UP000027222">
    <property type="component" value="Unassembled WGS sequence"/>
</dbReference>
<sequence>MASSVAKRVLVVAGLGNGSGTGASTARLFAKKGYSVALIARGTDTVNKLAEEINTSGGHAAPFPVASYSNDDITSAWTAIHAKFPKPEYIICVALFNTAYGVWKPFLDIKPEEIQESLQTNVAAAFSFSHGAIKAFKENDIEEPNGKRGALLFTGATASIRGNLTTSAFAAGKFGVRALSQSLAKEFGKQNIHVSHAIIDGAILMDRQRERQSAEWIANEDVRLSPDSIAESYLYLVNQDRSSWTWELDLRPAHEKW</sequence>
<dbReference type="HOGENOM" id="CLU_010194_17_0_1"/>
<name>A0A067SXZ6_GALM3</name>
<keyword evidence="2" id="KW-1185">Reference proteome</keyword>
<dbReference type="Gene3D" id="3.40.50.720">
    <property type="entry name" value="NAD(P)-binding Rossmann-like Domain"/>
    <property type="match status" value="1"/>
</dbReference>
<dbReference type="PANTHER" id="PTHR43431">
    <property type="entry name" value="OXIDOREDUCTASE, SHORT CHAIN DEHYDROGENASE/REDUCTASE FAMILY (AFU_ORTHOLOGUE AFUA_5G14000)"/>
    <property type="match status" value="1"/>
</dbReference>
<evidence type="ECO:0000313" key="2">
    <source>
        <dbReference type="Proteomes" id="UP000027222"/>
    </source>
</evidence>
<proteinExistence type="predicted"/>
<dbReference type="SUPFAM" id="SSF51735">
    <property type="entry name" value="NAD(P)-binding Rossmann-fold domains"/>
    <property type="match status" value="1"/>
</dbReference>
<dbReference type="PANTHER" id="PTHR43431:SF7">
    <property type="entry name" value="OXIDOREDUCTASE, SHORT CHAIN DEHYDROGENASE_REDUCTASE FAMILY (AFU_ORTHOLOGUE AFUA_5G14000)"/>
    <property type="match status" value="1"/>
</dbReference>
<accession>A0A067SXZ6</accession>
<dbReference type="AlphaFoldDB" id="A0A067SXZ6"/>
<protein>
    <recommendedName>
        <fullName evidence="3">NAD(P)-binding protein</fullName>
    </recommendedName>
</protein>
<dbReference type="EMBL" id="KL142392">
    <property type="protein sequence ID" value="KDR71633.1"/>
    <property type="molecule type" value="Genomic_DNA"/>
</dbReference>